<dbReference type="Gene3D" id="3.30.420.10">
    <property type="entry name" value="Ribonuclease H-like superfamily/Ribonuclease H"/>
    <property type="match status" value="2"/>
</dbReference>
<dbReference type="GO" id="GO:0004523">
    <property type="term" value="F:RNA-DNA hybrid ribonuclease activity"/>
    <property type="evidence" value="ECO:0007669"/>
    <property type="project" value="InterPro"/>
</dbReference>
<dbReference type="InterPro" id="IPR012337">
    <property type="entry name" value="RNaseH-like_sf"/>
</dbReference>
<feature type="region of interest" description="Disordered" evidence="1">
    <location>
        <begin position="144"/>
        <end position="188"/>
    </location>
</feature>
<protein>
    <submittedName>
        <fullName evidence="5">Uncharacterized protein</fullName>
    </submittedName>
</protein>
<evidence type="ECO:0000259" key="2">
    <source>
        <dbReference type="Pfam" id="PF00078"/>
    </source>
</evidence>
<dbReference type="Pfam" id="PF17921">
    <property type="entry name" value="Integrase_H2C2"/>
    <property type="match status" value="1"/>
</dbReference>
<dbReference type="SUPFAM" id="SSF56672">
    <property type="entry name" value="DNA/RNA polymerases"/>
    <property type="match status" value="1"/>
</dbReference>
<proteinExistence type="predicted"/>
<evidence type="ECO:0000259" key="4">
    <source>
        <dbReference type="Pfam" id="PF17921"/>
    </source>
</evidence>
<dbReference type="Gene3D" id="1.10.340.70">
    <property type="match status" value="1"/>
</dbReference>
<dbReference type="PANTHER" id="PTHR24559">
    <property type="entry name" value="TRANSPOSON TY3-I GAG-POL POLYPROTEIN"/>
    <property type="match status" value="1"/>
</dbReference>
<feature type="domain" description="Reverse transcriptase" evidence="2">
    <location>
        <begin position="309"/>
        <end position="409"/>
    </location>
</feature>
<feature type="domain" description="Integrase zinc-binding" evidence="4">
    <location>
        <begin position="558"/>
        <end position="609"/>
    </location>
</feature>
<dbReference type="CDD" id="cd01647">
    <property type="entry name" value="RT_LTR"/>
    <property type="match status" value="1"/>
</dbReference>
<dbReference type="InterPro" id="IPR002156">
    <property type="entry name" value="RNaseH_domain"/>
</dbReference>
<accession>A0A2N9HFK5</accession>
<dbReference type="Gene3D" id="3.30.70.270">
    <property type="match status" value="1"/>
</dbReference>
<reference evidence="5" key="1">
    <citation type="submission" date="2018-02" db="EMBL/GenBank/DDBJ databases">
        <authorList>
            <person name="Cohen D.B."/>
            <person name="Kent A.D."/>
        </authorList>
    </citation>
    <scope>NUCLEOTIDE SEQUENCE</scope>
</reference>
<sequence>MDLKVQGSTHGGRALGSVISLRAGLNRTPGTLQTLPPKRRKYIKDRKQEPAKQKVPKFFETPERKRTTVPSVKFNSFTPLNTPIDQLLMQIQDDPSLRWLGKIRSDLDSRPKNLYCRFHKNHGHLTENCMALKEQVETLIRQGKLQKYVSRPPNSRPPKPQGPKERTDNTKPGPVGEIRTIVGGPVAGGISRTSRKAYARQVHNIFVVQRTPKNIRLDDQIISFSEDDATGTHQPHDDALVITMNIADFITRRVMIDNDSLKRRVFASERNNAIMEEVDKLLTANFIREVFYPDWLANVVMVKRANGGECYNQIVMDEADQEKTSFITSRGLFCYKMMPFSLKNAGATYQRLMNRMFHNQIGKNVEVYIDNMLVKSKGEDDHLKDLEKMFNTLRKYQMKPNPIKCAFGVSSEFTTKDDEPKKDDEQTSGWTAHIDGLLTKNASGIGIILESLEGNIIKRAVRLQYTTTNNEVEYEALLTGLKLAKILGATELDIRSDSQLVVGKNTTADQLAKSASMTELDDKIEIVKQSSLQAIEGILYKKGFSLPYLRCLMLVEAEYVLKEIHKDICGNHSGAQSLSKKIVRVGYYWPSIQVDANAFVQRCDKCQRFANLLHSPPKELSPMTAPWSFAQWGLDIMGPFPIGRRQLKFLVVAIDYFTKWVEAEPLATIIEKNI</sequence>
<dbReference type="SUPFAM" id="SSF53098">
    <property type="entry name" value="Ribonuclease H-like"/>
    <property type="match status" value="1"/>
</dbReference>
<feature type="domain" description="RNase H type-1" evidence="3">
    <location>
        <begin position="439"/>
        <end position="519"/>
    </location>
</feature>
<evidence type="ECO:0000313" key="5">
    <source>
        <dbReference type="EMBL" id="SPD10374.1"/>
    </source>
</evidence>
<dbReference type="Pfam" id="PF00078">
    <property type="entry name" value="RVT_1"/>
    <property type="match status" value="1"/>
</dbReference>
<dbReference type="PANTHER" id="PTHR24559:SF431">
    <property type="entry name" value="RNA-DIRECTED DNA POLYMERASE HOMOLOG"/>
    <property type="match status" value="1"/>
</dbReference>
<dbReference type="InterPro" id="IPR043502">
    <property type="entry name" value="DNA/RNA_pol_sf"/>
</dbReference>
<dbReference type="InterPro" id="IPR041588">
    <property type="entry name" value="Integrase_H2C2"/>
</dbReference>
<evidence type="ECO:0000259" key="3">
    <source>
        <dbReference type="Pfam" id="PF13456"/>
    </source>
</evidence>
<dbReference type="EMBL" id="OIVN01003334">
    <property type="protein sequence ID" value="SPD10374.1"/>
    <property type="molecule type" value="Genomic_DNA"/>
</dbReference>
<organism evidence="5">
    <name type="scientific">Fagus sylvatica</name>
    <name type="common">Beechnut</name>
    <dbReference type="NCBI Taxonomy" id="28930"/>
    <lineage>
        <taxon>Eukaryota</taxon>
        <taxon>Viridiplantae</taxon>
        <taxon>Streptophyta</taxon>
        <taxon>Embryophyta</taxon>
        <taxon>Tracheophyta</taxon>
        <taxon>Spermatophyta</taxon>
        <taxon>Magnoliopsida</taxon>
        <taxon>eudicotyledons</taxon>
        <taxon>Gunneridae</taxon>
        <taxon>Pentapetalae</taxon>
        <taxon>rosids</taxon>
        <taxon>fabids</taxon>
        <taxon>Fagales</taxon>
        <taxon>Fagaceae</taxon>
        <taxon>Fagus</taxon>
    </lineage>
</organism>
<dbReference type="AlphaFoldDB" id="A0A2N9HFK5"/>
<evidence type="ECO:0000256" key="1">
    <source>
        <dbReference type="SAM" id="MobiDB-lite"/>
    </source>
</evidence>
<dbReference type="InterPro" id="IPR000477">
    <property type="entry name" value="RT_dom"/>
</dbReference>
<dbReference type="InterPro" id="IPR043128">
    <property type="entry name" value="Rev_trsase/Diguanyl_cyclase"/>
</dbReference>
<dbReference type="InterPro" id="IPR053134">
    <property type="entry name" value="RNA-dir_DNA_polymerase"/>
</dbReference>
<dbReference type="GO" id="GO:0003676">
    <property type="term" value="F:nucleic acid binding"/>
    <property type="evidence" value="ECO:0007669"/>
    <property type="project" value="InterPro"/>
</dbReference>
<dbReference type="Gene3D" id="3.10.10.10">
    <property type="entry name" value="HIV Type 1 Reverse Transcriptase, subunit A, domain 1"/>
    <property type="match status" value="1"/>
</dbReference>
<name>A0A2N9HFK5_FAGSY</name>
<dbReference type="InterPro" id="IPR036397">
    <property type="entry name" value="RNaseH_sf"/>
</dbReference>
<dbReference type="Pfam" id="PF13456">
    <property type="entry name" value="RVT_3"/>
    <property type="match status" value="1"/>
</dbReference>
<gene>
    <name evidence="5" type="ORF">FSB_LOCUS38256</name>
</gene>